<evidence type="ECO:0000313" key="2">
    <source>
        <dbReference type="EMBL" id="OGC87321.1"/>
    </source>
</evidence>
<dbReference type="SUPFAM" id="SSF63817">
    <property type="entry name" value="Sortase"/>
    <property type="match status" value="1"/>
</dbReference>
<keyword evidence="1" id="KW-0378">Hydrolase</keyword>
<dbReference type="AlphaFoldDB" id="A0A1F4Y0A8"/>
<protein>
    <recommendedName>
        <fullName evidence="4">Sortase</fullName>
    </recommendedName>
</protein>
<evidence type="ECO:0008006" key="4">
    <source>
        <dbReference type="Google" id="ProtNLM"/>
    </source>
</evidence>
<dbReference type="Pfam" id="PF04203">
    <property type="entry name" value="Sortase"/>
    <property type="match status" value="1"/>
</dbReference>
<accession>A0A1F4Y0A8</accession>
<proteinExistence type="predicted"/>
<gene>
    <name evidence="2" type="ORF">A2949_01715</name>
</gene>
<evidence type="ECO:0000313" key="3">
    <source>
        <dbReference type="Proteomes" id="UP000178585"/>
    </source>
</evidence>
<dbReference type="EMBL" id="MEWZ01000005">
    <property type="protein sequence ID" value="OGC87321.1"/>
    <property type="molecule type" value="Genomic_DNA"/>
</dbReference>
<sequence length="213" mass="22544">MLERPIAFSLTFMVLFALSCAFLAVVDALPEPKKTHASGATASREARPPVVAGLSASPQVLPGLPVRIVAPTIGLDMPVSNPSSTSVEALDQALLSGTVRYPASALLGQEGGVLIVGHSSYLPVVHNQNFKAFNHIKELKEGDDVSVYSAEAEYHYRVVGVRLGKALASTPQDVVKLPDSGNGKYLVMVTCDSFGAKSDRYIVTAEFVGVYAL</sequence>
<name>A0A1F4Y0A8_9BACT</name>
<organism evidence="2 3">
    <name type="scientific">Candidatus Adlerbacteria bacterium RIFCSPLOWO2_01_FULL_54_21b</name>
    <dbReference type="NCBI Taxonomy" id="1797245"/>
    <lineage>
        <taxon>Bacteria</taxon>
        <taxon>Candidatus Adleribacteriota</taxon>
    </lineage>
</organism>
<dbReference type="Gene3D" id="2.40.260.10">
    <property type="entry name" value="Sortase"/>
    <property type="match status" value="1"/>
</dbReference>
<dbReference type="PROSITE" id="PS51257">
    <property type="entry name" value="PROKAR_LIPOPROTEIN"/>
    <property type="match status" value="1"/>
</dbReference>
<dbReference type="InterPro" id="IPR023365">
    <property type="entry name" value="Sortase_dom-sf"/>
</dbReference>
<dbReference type="InterPro" id="IPR005754">
    <property type="entry name" value="Sortase"/>
</dbReference>
<dbReference type="Proteomes" id="UP000178585">
    <property type="component" value="Unassembled WGS sequence"/>
</dbReference>
<comment type="caution">
    <text evidence="2">The sequence shown here is derived from an EMBL/GenBank/DDBJ whole genome shotgun (WGS) entry which is preliminary data.</text>
</comment>
<dbReference type="GO" id="GO:0016787">
    <property type="term" value="F:hydrolase activity"/>
    <property type="evidence" value="ECO:0007669"/>
    <property type="project" value="UniProtKB-KW"/>
</dbReference>
<evidence type="ECO:0000256" key="1">
    <source>
        <dbReference type="ARBA" id="ARBA00022801"/>
    </source>
</evidence>
<dbReference type="STRING" id="1797245.A2949_01715"/>
<reference evidence="2 3" key="1">
    <citation type="journal article" date="2016" name="Nat. Commun.">
        <title>Thousands of microbial genomes shed light on interconnected biogeochemical processes in an aquifer system.</title>
        <authorList>
            <person name="Anantharaman K."/>
            <person name="Brown C.T."/>
            <person name="Hug L.A."/>
            <person name="Sharon I."/>
            <person name="Castelle C.J."/>
            <person name="Probst A.J."/>
            <person name="Thomas B.C."/>
            <person name="Singh A."/>
            <person name="Wilkins M.J."/>
            <person name="Karaoz U."/>
            <person name="Brodie E.L."/>
            <person name="Williams K.H."/>
            <person name="Hubbard S.S."/>
            <person name="Banfield J.F."/>
        </authorList>
    </citation>
    <scope>NUCLEOTIDE SEQUENCE [LARGE SCALE GENOMIC DNA]</scope>
</reference>